<dbReference type="RefSeq" id="WP_139607123.1">
    <property type="nucleotide sequence ID" value="NZ_VDCQ01000085.1"/>
</dbReference>
<dbReference type="InterPro" id="IPR036390">
    <property type="entry name" value="WH_DNA-bd_sf"/>
</dbReference>
<dbReference type="PANTHER" id="PTHR33204:SF37">
    <property type="entry name" value="HTH-TYPE TRANSCRIPTIONAL REGULATOR YODB"/>
    <property type="match status" value="1"/>
</dbReference>
<feature type="domain" description="HTH hxlR-type" evidence="4">
    <location>
        <begin position="16"/>
        <end position="110"/>
    </location>
</feature>
<protein>
    <submittedName>
        <fullName evidence="5">Helix-turn-helix transcriptional regulator</fullName>
    </submittedName>
</protein>
<dbReference type="InterPro" id="IPR002577">
    <property type="entry name" value="HTH_HxlR"/>
</dbReference>
<evidence type="ECO:0000256" key="2">
    <source>
        <dbReference type="ARBA" id="ARBA00023125"/>
    </source>
</evidence>
<dbReference type="PANTHER" id="PTHR33204">
    <property type="entry name" value="TRANSCRIPTIONAL REGULATOR, MARR FAMILY"/>
    <property type="match status" value="1"/>
</dbReference>
<dbReference type="EMBL" id="VDCQ01000085">
    <property type="protein sequence ID" value="TNJ60316.1"/>
    <property type="molecule type" value="Genomic_DNA"/>
</dbReference>
<dbReference type="CDD" id="cd00090">
    <property type="entry name" value="HTH_ARSR"/>
    <property type="match status" value="1"/>
</dbReference>
<proteinExistence type="predicted"/>
<dbReference type="AlphaFoldDB" id="A0A5C4SY35"/>
<evidence type="ECO:0000256" key="3">
    <source>
        <dbReference type="ARBA" id="ARBA00023163"/>
    </source>
</evidence>
<gene>
    <name evidence="5" type="ORF">FE784_36230</name>
</gene>
<dbReference type="PROSITE" id="PS51118">
    <property type="entry name" value="HTH_HXLR"/>
    <property type="match status" value="1"/>
</dbReference>
<reference evidence="5 6" key="1">
    <citation type="submission" date="2019-05" db="EMBL/GenBank/DDBJ databases">
        <title>We sequenced the genome of Paenibacillus hemerocallicola KCTC 33185 for further insight into its adaptation and study the phylogeny of Paenibacillus.</title>
        <authorList>
            <person name="Narsing Rao M.P."/>
        </authorList>
    </citation>
    <scope>NUCLEOTIDE SEQUENCE [LARGE SCALE GENOMIC DNA]</scope>
    <source>
        <strain evidence="5 6">KCTC 33185</strain>
    </source>
</reference>
<dbReference type="Proteomes" id="UP000307943">
    <property type="component" value="Unassembled WGS sequence"/>
</dbReference>
<dbReference type="SUPFAM" id="SSF46785">
    <property type="entry name" value="Winged helix' DNA-binding domain"/>
    <property type="match status" value="1"/>
</dbReference>
<sequence>MDEPITLSKGTPGTECAIAKSLDTISNKWTFLIVRDLLLDGTVRFGELQRSLDGISAKTLTLRLRELEEKGIVSRQVYPEIPPRVEYSLTDKGKQLEPLFIELKRFGMTL</sequence>
<evidence type="ECO:0000313" key="5">
    <source>
        <dbReference type="EMBL" id="TNJ60316.1"/>
    </source>
</evidence>
<dbReference type="InterPro" id="IPR011991">
    <property type="entry name" value="ArsR-like_HTH"/>
</dbReference>
<keyword evidence="1" id="KW-0805">Transcription regulation</keyword>
<evidence type="ECO:0000313" key="6">
    <source>
        <dbReference type="Proteomes" id="UP000307943"/>
    </source>
</evidence>
<dbReference type="GO" id="GO:0003677">
    <property type="term" value="F:DNA binding"/>
    <property type="evidence" value="ECO:0007669"/>
    <property type="project" value="UniProtKB-KW"/>
</dbReference>
<organism evidence="5 6">
    <name type="scientific">Paenibacillus hemerocallicola</name>
    <dbReference type="NCBI Taxonomy" id="1172614"/>
    <lineage>
        <taxon>Bacteria</taxon>
        <taxon>Bacillati</taxon>
        <taxon>Bacillota</taxon>
        <taxon>Bacilli</taxon>
        <taxon>Bacillales</taxon>
        <taxon>Paenibacillaceae</taxon>
        <taxon>Paenibacillus</taxon>
    </lineage>
</organism>
<keyword evidence="3" id="KW-0804">Transcription</keyword>
<keyword evidence="2" id="KW-0238">DNA-binding</keyword>
<accession>A0A5C4SY35</accession>
<dbReference type="OrthoDB" id="9791143at2"/>
<dbReference type="InterPro" id="IPR036388">
    <property type="entry name" value="WH-like_DNA-bd_sf"/>
</dbReference>
<comment type="caution">
    <text evidence="5">The sequence shown here is derived from an EMBL/GenBank/DDBJ whole genome shotgun (WGS) entry which is preliminary data.</text>
</comment>
<evidence type="ECO:0000256" key="1">
    <source>
        <dbReference type="ARBA" id="ARBA00023015"/>
    </source>
</evidence>
<dbReference type="Gene3D" id="1.10.10.10">
    <property type="entry name" value="Winged helix-like DNA-binding domain superfamily/Winged helix DNA-binding domain"/>
    <property type="match status" value="1"/>
</dbReference>
<evidence type="ECO:0000259" key="4">
    <source>
        <dbReference type="PROSITE" id="PS51118"/>
    </source>
</evidence>
<dbReference type="Pfam" id="PF01638">
    <property type="entry name" value="HxlR"/>
    <property type="match status" value="1"/>
</dbReference>
<name>A0A5C4SY35_9BACL</name>
<keyword evidence="6" id="KW-1185">Reference proteome</keyword>